<accession>A0A1T5MCK2</accession>
<evidence type="ECO:0000256" key="8">
    <source>
        <dbReference type="SAM" id="Phobius"/>
    </source>
</evidence>
<dbReference type="GO" id="GO:0009847">
    <property type="term" value="P:spore germination"/>
    <property type="evidence" value="ECO:0007669"/>
    <property type="project" value="InterPro"/>
</dbReference>
<feature type="transmembrane region" description="Helical" evidence="8">
    <location>
        <begin position="214"/>
        <end position="241"/>
    </location>
</feature>
<dbReference type="Pfam" id="PF03845">
    <property type="entry name" value="Spore_permease"/>
    <property type="match status" value="1"/>
</dbReference>
<organism evidence="9 10">
    <name type="scientific">Maledivibacter halophilus</name>
    <dbReference type="NCBI Taxonomy" id="36842"/>
    <lineage>
        <taxon>Bacteria</taxon>
        <taxon>Bacillati</taxon>
        <taxon>Bacillota</taxon>
        <taxon>Clostridia</taxon>
        <taxon>Peptostreptococcales</taxon>
        <taxon>Caminicellaceae</taxon>
        <taxon>Maledivibacter</taxon>
    </lineage>
</organism>
<name>A0A1T5MCK2_9FIRM</name>
<keyword evidence="7 8" id="KW-0472">Membrane</keyword>
<dbReference type="Proteomes" id="UP000190285">
    <property type="component" value="Unassembled WGS sequence"/>
</dbReference>
<gene>
    <name evidence="9" type="ORF">SAMN02194393_04401</name>
</gene>
<dbReference type="Gene3D" id="1.20.1740.10">
    <property type="entry name" value="Amino acid/polyamine transporter I"/>
    <property type="match status" value="1"/>
</dbReference>
<evidence type="ECO:0000313" key="9">
    <source>
        <dbReference type="EMBL" id="SKC85608.1"/>
    </source>
</evidence>
<keyword evidence="5 8" id="KW-0812">Transmembrane</keyword>
<feature type="transmembrane region" description="Helical" evidence="8">
    <location>
        <begin position="272"/>
        <end position="296"/>
    </location>
</feature>
<feature type="transmembrane region" description="Helical" evidence="8">
    <location>
        <begin position="9"/>
        <end position="27"/>
    </location>
</feature>
<sequence>MNNTLTDRQIAFILFGIVVGYGIMPMAKNVAEGAGTGGWFTLLIATIISIIFTYMVTYLGYVHRNKTIYEYSEILVGKFLTKIFMIIYIVYFFLFFTIIVRMSSEVIRLTILLKTPVWVLCLLFLIVVYYAVSRGIRTIARICEIYGLMIIIFLLIIQISIFTQGEIVNLKPFFVIDDIKLYISAISTIIFPFIGIEILTVIPFDKKENSKRLFLYNILIIALIGFLYILVVQSCISVMGVDGIILYKDSLLATIRRIDIPYLQFFRRLDGIFLPIWIISLFCTLILAAYGSIFLTGKLFKKFQHKKIFFIIFTASFIVAQIPRTINDIEKLLDYTSYLGVIVVAPIPILLFIATKVKKYDEKSK</sequence>
<evidence type="ECO:0000256" key="5">
    <source>
        <dbReference type="ARBA" id="ARBA00022692"/>
    </source>
</evidence>
<dbReference type="STRING" id="36842.SAMN02194393_04401"/>
<feature type="transmembrane region" description="Helical" evidence="8">
    <location>
        <begin position="115"/>
        <end position="132"/>
    </location>
</feature>
<dbReference type="PIRSF" id="PIRSF006060">
    <property type="entry name" value="AA_transporter"/>
    <property type="match status" value="1"/>
</dbReference>
<feature type="transmembrane region" description="Helical" evidence="8">
    <location>
        <begin position="83"/>
        <end position="103"/>
    </location>
</feature>
<keyword evidence="10" id="KW-1185">Reference proteome</keyword>
<comment type="subcellular location">
    <subcellularLocation>
        <location evidence="1">Membrane</location>
        <topology evidence="1">Multi-pass membrane protein</topology>
    </subcellularLocation>
</comment>
<dbReference type="NCBIfam" id="TIGR00912">
    <property type="entry name" value="2A0309"/>
    <property type="match status" value="1"/>
</dbReference>
<evidence type="ECO:0000256" key="7">
    <source>
        <dbReference type="ARBA" id="ARBA00023136"/>
    </source>
</evidence>
<dbReference type="RefSeq" id="WP_079494706.1">
    <property type="nucleotide sequence ID" value="NZ_FUZT01000013.1"/>
</dbReference>
<evidence type="ECO:0000256" key="1">
    <source>
        <dbReference type="ARBA" id="ARBA00004141"/>
    </source>
</evidence>
<feature type="transmembrane region" description="Helical" evidence="8">
    <location>
        <begin position="181"/>
        <end position="202"/>
    </location>
</feature>
<dbReference type="PANTHER" id="PTHR34975">
    <property type="entry name" value="SPORE GERMINATION PROTEIN A2"/>
    <property type="match status" value="1"/>
</dbReference>
<feature type="transmembrane region" description="Helical" evidence="8">
    <location>
        <begin position="308"/>
        <end position="326"/>
    </location>
</feature>
<dbReference type="PANTHER" id="PTHR34975:SF2">
    <property type="entry name" value="SPORE GERMINATION PROTEIN A2"/>
    <property type="match status" value="1"/>
</dbReference>
<dbReference type="EMBL" id="FUZT01000013">
    <property type="protein sequence ID" value="SKC85608.1"/>
    <property type="molecule type" value="Genomic_DNA"/>
</dbReference>
<dbReference type="GO" id="GO:0016020">
    <property type="term" value="C:membrane"/>
    <property type="evidence" value="ECO:0007669"/>
    <property type="project" value="UniProtKB-SubCell"/>
</dbReference>
<feature type="transmembrane region" description="Helical" evidence="8">
    <location>
        <begin position="144"/>
        <end position="161"/>
    </location>
</feature>
<reference evidence="9 10" key="1">
    <citation type="submission" date="2017-02" db="EMBL/GenBank/DDBJ databases">
        <authorList>
            <person name="Peterson S.W."/>
        </authorList>
    </citation>
    <scope>NUCLEOTIDE SEQUENCE [LARGE SCALE GENOMIC DNA]</scope>
    <source>
        <strain evidence="9 10">M1</strain>
    </source>
</reference>
<dbReference type="AlphaFoldDB" id="A0A1T5MCK2"/>
<evidence type="ECO:0000256" key="3">
    <source>
        <dbReference type="ARBA" id="ARBA00022448"/>
    </source>
</evidence>
<keyword evidence="4" id="KW-0309">Germination</keyword>
<evidence type="ECO:0000256" key="6">
    <source>
        <dbReference type="ARBA" id="ARBA00022989"/>
    </source>
</evidence>
<evidence type="ECO:0000313" key="10">
    <source>
        <dbReference type="Proteomes" id="UP000190285"/>
    </source>
</evidence>
<proteinExistence type="inferred from homology"/>
<feature type="transmembrane region" description="Helical" evidence="8">
    <location>
        <begin position="39"/>
        <end position="62"/>
    </location>
</feature>
<dbReference type="OrthoDB" id="1894268at2"/>
<evidence type="ECO:0000256" key="2">
    <source>
        <dbReference type="ARBA" id="ARBA00007998"/>
    </source>
</evidence>
<feature type="transmembrane region" description="Helical" evidence="8">
    <location>
        <begin position="338"/>
        <end position="355"/>
    </location>
</feature>
<keyword evidence="3" id="KW-0813">Transport</keyword>
<comment type="similarity">
    <text evidence="2">Belongs to the amino acid-polyamine-organocation (APC) superfamily. Spore germination protein (SGP) (TC 2.A.3.9) family.</text>
</comment>
<protein>
    <submittedName>
        <fullName evidence="9">Spore germination protein</fullName>
    </submittedName>
</protein>
<keyword evidence="6 8" id="KW-1133">Transmembrane helix</keyword>
<evidence type="ECO:0000256" key="4">
    <source>
        <dbReference type="ARBA" id="ARBA00022544"/>
    </source>
</evidence>
<dbReference type="InterPro" id="IPR004761">
    <property type="entry name" value="Spore_GerAB"/>
</dbReference>